<keyword evidence="3" id="KW-1185">Reference proteome</keyword>
<dbReference type="RefSeq" id="XP_012212950.1">
    <property type="nucleotide sequence ID" value="XM_012357560.1"/>
</dbReference>
<feature type="region of interest" description="Disordered" evidence="1">
    <location>
        <begin position="41"/>
        <end position="60"/>
    </location>
</feature>
<organism evidence="2 3">
    <name type="scientific">Saprolegnia parasitica (strain CBS 223.65)</name>
    <dbReference type="NCBI Taxonomy" id="695850"/>
    <lineage>
        <taxon>Eukaryota</taxon>
        <taxon>Sar</taxon>
        <taxon>Stramenopiles</taxon>
        <taxon>Oomycota</taxon>
        <taxon>Saprolegniomycetes</taxon>
        <taxon>Saprolegniales</taxon>
        <taxon>Saprolegniaceae</taxon>
        <taxon>Saprolegnia</taxon>
    </lineage>
</organism>
<name>A0A067BNS0_SAPPC</name>
<dbReference type="KEGG" id="spar:SPRG_18126"/>
<dbReference type="AlphaFoldDB" id="A0A067BNS0"/>
<proteinExistence type="predicted"/>
<accession>A0A067BNS0</accession>
<evidence type="ECO:0000313" key="3">
    <source>
        <dbReference type="Proteomes" id="UP000030745"/>
    </source>
</evidence>
<protein>
    <submittedName>
        <fullName evidence="2">Uncharacterized protein</fullName>
    </submittedName>
</protein>
<dbReference type="EMBL" id="KK584181">
    <property type="protein sequence ID" value="KDO16342.1"/>
    <property type="molecule type" value="Genomic_DNA"/>
</dbReference>
<gene>
    <name evidence="2" type="ORF">SPRG_18126</name>
</gene>
<reference evidence="2 3" key="1">
    <citation type="journal article" date="2013" name="PLoS Genet.">
        <title>Distinctive expansion of potential virulence genes in the genome of the oomycete fish pathogen Saprolegnia parasitica.</title>
        <authorList>
            <person name="Jiang R.H."/>
            <person name="de Bruijn I."/>
            <person name="Haas B.J."/>
            <person name="Belmonte R."/>
            <person name="Lobach L."/>
            <person name="Christie J."/>
            <person name="van den Ackerveken G."/>
            <person name="Bottin A."/>
            <person name="Bulone V."/>
            <person name="Diaz-Moreno S.M."/>
            <person name="Dumas B."/>
            <person name="Fan L."/>
            <person name="Gaulin E."/>
            <person name="Govers F."/>
            <person name="Grenville-Briggs L.J."/>
            <person name="Horner N.R."/>
            <person name="Levin J.Z."/>
            <person name="Mammella M."/>
            <person name="Meijer H.J."/>
            <person name="Morris P."/>
            <person name="Nusbaum C."/>
            <person name="Oome S."/>
            <person name="Phillips A.J."/>
            <person name="van Rooyen D."/>
            <person name="Rzeszutek E."/>
            <person name="Saraiva M."/>
            <person name="Secombes C.J."/>
            <person name="Seidl M.F."/>
            <person name="Snel B."/>
            <person name="Stassen J.H."/>
            <person name="Sykes S."/>
            <person name="Tripathy S."/>
            <person name="van den Berg H."/>
            <person name="Vega-Arreguin J.C."/>
            <person name="Wawra S."/>
            <person name="Young S.K."/>
            <person name="Zeng Q."/>
            <person name="Dieguez-Uribeondo J."/>
            <person name="Russ C."/>
            <person name="Tyler B.M."/>
            <person name="van West P."/>
        </authorList>
    </citation>
    <scope>NUCLEOTIDE SEQUENCE [LARGE SCALE GENOMIC DNA]</scope>
    <source>
        <strain evidence="2 3">CBS 223.65</strain>
    </source>
</reference>
<dbReference type="Proteomes" id="UP000030745">
    <property type="component" value="Unassembled WGS sequence"/>
</dbReference>
<sequence>MAIVQCSVSVHIFICPAGLEEKEFTRRRSFTAFRGKKNSPVIRTPNGMLQSSMSHPMAKI</sequence>
<evidence type="ECO:0000256" key="1">
    <source>
        <dbReference type="SAM" id="MobiDB-lite"/>
    </source>
</evidence>
<evidence type="ECO:0000313" key="2">
    <source>
        <dbReference type="EMBL" id="KDO16342.1"/>
    </source>
</evidence>
<dbReference type="VEuPathDB" id="FungiDB:SPRG_18126"/>
<dbReference type="GeneID" id="24139652"/>